<evidence type="ECO:0000256" key="1">
    <source>
        <dbReference type="ARBA" id="ARBA00001968"/>
    </source>
</evidence>
<sequence length="103" mass="11662">HASTRNVIERIFGILKHRFQILLLAPEYDIDIQAHIPTALCALHNYIYSFDKGEEDTLDILLDTNNEEEAAGGMMDTEDFAVSSICNDIAIAMWTDYQSILVE</sequence>
<evidence type="ECO:0000259" key="3">
    <source>
        <dbReference type="Pfam" id="PF13359"/>
    </source>
</evidence>
<protein>
    <recommendedName>
        <fullName evidence="3">DDE Tnp4 domain-containing protein</fullName>
    </recommendedName>
</protein>
<reference evidence="4 5" key="1">
    <citation type="submission" date="2014-04" db="EMBL/GenBank/DDBJ databases">
        <authorList>
            <consortium name="DOE Joint Genome Institute"/>
            <person name="Kuo A."/>
            <person name="Kohler A."/>
            <person name="Costa M.D."/>
            <person name="Nagy L.G."/>
            <person name="Floudas D."/>
            <person name="Copeland A."/>
            <person name="Barry K.W."/>
            <person name="Cichocki N."/>
            <person name="Veneault-Fourrey C."/>
            <person name="LaButti K."/>
            <person name="Lindquist E.A."/>
            <person name="Lipzen A."/>
            <person name="Lundell T."/>
            <person name="Morin E."/>
            <person name="Murat C."/>
            <person name="Sun H."/>
            <person name="Tunlid A."/>
            <person name="Henrissat B."/>
            <person name="Grigoriev I.V."/>
            <person name="Hibbett D.S."/>
            <person name="Martin F."/>
            <person name="Nordberg H.P."/>
            <person name="Cantor M.N."/>
            <person name="Hua S.X."/>
        </authorList>
    </citation>
    <scope>NUCLEOTIDE SEQUENCE [LARGE SCALE GENOMIC DNA]</scope>
    <source>
        <strain evidence="4 5">441</strain>
    </source>
</reference>
<evidence type="ECO:0000313" key="5">
    <source>
        <dbReference type="Proteomes" id="UP000054018"/>
    </source>
</evidence>
<reference evidence="5" key="2">
    <citation type="submission" date="2015-01" db="EMBL/GenBank/DDBJ databases">
        <title>Evolutionary Origins and Diversification of the Mycorrhizal Mutualists.</title>
        <authorList>
            <consortium name="DOE Joint Genome Institute"/>
            <consortium name="Mycorrhizal Genomics Consortium"/>
            <person name="Kohler A."/>
            <person name="Kuo A."/>
            <person name="Nagy L.G."/>
            <person name="Floudas D."/>
            <person name="Copeland A."/>
            <person name="Barry K.W."/>
            <person name="Cichocki N."/>
            <person name="Veneault-Fourrey C."/>
            <person name="LaButti K."/>
            <person name="Lindquist E.A."/>
            <person name="Lipzen A."/>
            <person name="Lundell T."/>
            <person name="Morin E."/>
            <person name="Murat C."/>
            <person name="Riley R."/>
            <person name="Ohm R."/>
            <person name="Sun H."/>
            <person name="Tunlid A."/>
            <person name="Henrissat B."/>
            <person name="Grigoriev I.V."/>
            <person name="Hibbett D.S."/>
            <person name="Martin F."/>
        </authorList>
    </citation>
    <scope>NUCLEOTIDE SEQUENCE [LARGE SCALE GENOMIC DNA]</scope>
    <source>
        <strain evidence="5">441</strain>
    </source>
</reference>
<feature type="non-terminal residue" evidence="4">
    <location>
        <position position="103"/>
    </location>
</feature>
<dbReference type="GO" id="GO:0046872">
    <property type="term" value="F:metal ion binding"/>
    <property type="evidence" value="ECO:0007669"/>
    <property type="project" value="UniProtKB-KW"/>
</dbReference>
<feature type="domain" description="DDE Tnp4" evidence="3">
    <location>
        <begin position="1"/>
        <end position="45"/>
    </location>
</feature>
<keyword evidence="5" id="KW-1185">Reference proteome</keyword>
<gene>
    <name evidence="4" type="ORF">PISMIDRAFT_39448</name>
</gene>
<name>A0A0C9YNR1_9AGAM</name>
<dbReference type="HOGENOM" id="CLU_040082_4_0_1"/>
<dbReference type="AlphaFoldDB" id="A0A0C9YNR1"/>
<proteinExistence type="predicted"/>
<dbReference type="STRING" id="765257.A0A0C9YNR1"/>
<feature type="non-terminal residue" evidence="4">
    <location>
        <position position="1"/>
    </location>
</feature>
<evidence type="ECO:0000256" key="2">
    <source>
        <dbReference type="ARBA" id="ARBA00022723"/>
    </source>
</evidence>
<dbReference type="OrthoDB" id="2684964at2759"/>
<dbReference type="Proteomes" id="UP000054018">
    <property type="component" value="Unassembled WGS sequence"/>
</dbReference>
<dbReference type="EMBL" id="KN833890">
    <property type="protein sequence ID" value="KIK15464.1"/>
    <property type="molecule type" value="Genomic_DNA"/>
</dbReference>
<evidence type="ECO:0000313" key="4">
    <source>
        <dbReference type="EMBL" id="KIK15464.1"/>
    </source>
</evidence>
<dbReference type="Pfam" id="PF13359">
    <property type="entry name" value="DDE_Tnp_4"/>
    <property type="match status" value="1"/>
</dbReference>
<comment type="cofactor">
    <cofactor evidence="1">
        <name>a divalent metal cation</name>
        <dbReference type="ChEBI" id="CHEBI:60240"/>
    </cofactor>
</comment>
<accession>A0A0C9YNR1</accession>
<keyword evidence="2" id="KW-0479">Metal-binding</keyword>
<dbReference type="InterPro" id="IPR027806">
    <property type="entry name" value="HARBI1_dom"/>
</dbReference>
<organism evidence="4 5">
    <name type="scientific">Pisolithus microcarpus 441</name>
    <dbReference type="NCBI Taxonomy" id="765257"/>
    <lineage>
        <taxon>Eukaryota</taxon>
        <taxon>Fungi</taxon>
        <taxon>Dikarya</taxon>
        <taxon>Basidiomycota</taxon>
        <taxon>Agaricomycotina</taxon>
        <taxon>Agaricomycetes</taxon>
        <taxon>Agaricomycetidae</taxon>
        <taxon>Boletales</taxon>
        <taxon>Sclerodermatineae</taxon>
        <taxon>Pisolithaceae</taxon>
        <taxon>Pisolithus</taxon>
    </lineage>
</organism>